<feature type="compositionally biased region" description="Low complexity" evidence="8">
    <location>
        <begin position="232"/>
        <end position="259"/>
    </location>
</feature>
<dbReference type="AlphaFoldDB" id="A0A4P7VGF7"/>
<reference evidence="11 12" key="1">
    <citation type="submission" date="2019-02" db="EMBL/GenBank/DDBJ databases">
        <title>Isolation and identification of novel species under the genus Muribaculum.</title>
        <authorList>
            <person name="Miyake S."/>
            <person name="Ding Y."/>
            <person name="Low A."/>
            <person name="Soh M."/>
            <person name="Seedorf H."/>
        </authorList>
    </citation>
    <scope>NUCLEOTIDE SEQUENCE [LARGE SCALE GENOMIC DNA]</scope>
    <source>
        <strain evidence="11 12">TLL-A4</strain>
    </source>
</reference>
<evidence type="ECO:0000256" key="7">
    <source>
        <dbReference type="ARBA" id="ARBA00023303"/>
    </source>
</evidence>
<keyword evidence="6 9" id="KW-0472">Membrane</keyword>
<dbReference type="Gene3D" id="1.20.120.350">
    <property type="entry name" value="Voltage-gated potassium channels. Chain C"/>
    <property type="match status" value="1"/>
</dbReference>
<feature type="transmembrane region" description="Helical" evidence="9">
    <location>
        <begin position="58"/>
        <end position="75"/>
    </location>
</feature>
<evidence type="ECO:0000256" key="5">
    <source>
        <dbReference type="ARBA" id="ARBA00023065"/>
    </source>
</evidence>
<dbReference type="PANTHER" id="PTHR11537:SF254">
    <property type="entry name" value="POTASSIUM VOLTAGE-GATED CHANNEL PROTEIN SHAB"/>
    <property type="match status" value="1"/>
</dbReference>
<dbReference type="OrthoDB" id="9799090at2"/>
<dbReference type="GO" id="GO:0008076">
    <property type="term" value="C:voltage-gated potassium channel complex"/>
    <property type="evidence" value="ECO:0007669"/>
    <property type="project" value="InterPro"/>
</dbReference>
<dbReference type="Proteomes" id="UP000297031">
    <property type="component" value="Chromosome"/>
</dbReference>
<keyword evidence="2" id="KW-0813">Transport</keyword>
<dbReference type="InterPro" id="IPR028325">
    <property type="entry name" value="VG_K_chnl"/>
</dbReference>
<feature type="transmembrane region" description="Helical" evidence="9">
    <location>
        <begin position="202"/>
        <end position="222"/>
    </location>
</feature>
<keyword evidence="3 9" id="KW-0812">Transmembrane</keyword>
<accession>A0A4P7VGF7</accession>
<evidence type="ECO:0000256" key="4">
    <source>
        <dbReference type="ARBA" id="ARBA00022989"/>
    </source>
</evidence>
<dbReference type="PANTHER" id="PTHR11537">
    <property type="entry name" value="VOLTAGE-GATED POTASSIUM CHANNEL"/>
    <property type="match status" value="1"/>
</dbReference>
<dbReference type="KEGG" id="mgod:E7746_05415"/>
<feature type="transmembrane region" description="Helical" evidence="9">
    <location>
        <begin position="20"/>
        <end position="38"/>
    </location>
</feature>
<evidence type="ECO:0000256" key="3">
    <source>
        <dbReference type="ARBA" id="ARBA00022692"/>
    </source>
</evidence>
<name>A0A4P7VGF7_9BACT</name>
<evidence type="ECO:0000256" key="6">
    <source>
        <dbReference type="ARBA" id="ARBA00023136"/>
    </source>
</evidence>
<evidence type="ECO:0000256" key="1">
    <source>
        <dbReference type="ARBA" id="ARBA00004141"/>
    </source>
</evidence>
<dbReference type="GO" id="GO:0001508">
    <property type="term" value="P:action potential"/>
    <property type="evidence" value="ECO:0007669"/>
    <property type="project" value="TreeGrafter"/>
</dbReference>
<evidence type="ECO:0000313" key="11">
    <source>
        <dbReference type="EMBL" id="QCD35373.1"/>
    </source>
</evidence>
<dbReference type="EMBL" id="CP039393">
    <property type="protein sequence ID" value="QCD35373.1"/>
    <property type="molecule type" value="Genomic_DNA"/>
</dbReference>
<evidence type="ECO:0000313" key="12">
    <source>
        <dbReference type="Proteomes" id="UP000297031"/>
    </source>
</evidence>
<feature type="region of interest" description="Disordered" evidence="8">
    <location>
        <begin position="231"/>
        <end position="259"/>
    </location>
</feature>
<keyword evidence="12" id="KW-1185">Reference proteome</keyword>
<evidence type="ECO:0000256" key="8">
    <source>
        <dbReference type="SAM" id="MobiDB-lite"/>
    </source>
</evidence>
<feature type="domain" description="Potassium channel" evidence="10">
    <location>
        <begin position="150"/>
        <end position="227"/>
    </location>
</feature>
<dbReference type="Pfam" id="PF07885">
    <property type="entry name" value="Ion_trans_2"/>
    <property type="match status" value="1"/>
</dbReference>
<sequence length="259" mass="29181">MDNVTKPIPDHKRGAKRRILLILHILVLLMSIALIVLISYDAFRNISFIANETYLKLQFWICLFFIFDIAVEFFLYPKKWTYFCQHLLFFIVSIPYLNIIAYYNIQLSPEMLYLVRFIPMIRAAYVLAIVLGVLSTDKISSMFAAYVGLLITTVYFASLMFFIEEHYVNPGVTTFWSSLWWAFMDVTTVGCNINAITPTGKVLAVILAAEGLILFPVFTVYITNAMTRKGTDNTTQGNNTTSKPATATAAPAAASTASN</sequence>
<dbReference type="InterPro" id="IPR027359">
    <property type="entry name" value="Volt_channel_dom_sf"/>
</dbReference>
<feature type="transmembrane region" description="Helical" evidence="9">
    <location>
        <begin position="143"/>
        <end position="163"/>
    </location>
</feature>
<dbReference type="PRINTS" id="PR00169">
    <property type="entry name" value="KCHANNEL"/>
</dbReference>
<keyword evidence="4 9" id="KW-1133">Transmembrane helix</keyword>
<evidence type="ECO:0000256" key="2">
    <source>
        <dbReference type="ARBA" id="ARBA00022448"/>
    </source>
</evidence>
<proteinExistence type="predicted"/>
<feature type="transmembrane region" description="Helical" evidence="9">
    <location>
        <begin position="111"/>
        <end position="131"/>
    </location>
</feature>
<keyword evidence="5" id="KW-0406">Ion transport</keyword>
<keyword evidence="7 11" id="KW-0407">Ion channel</keyword>
<organism evidence="11 12">
    <name type="scientific">Muribaculum gordoncarteri</name>
    <dbReference type="NCBI Taxonomy" id="2530390"/>
    <lineage>
        <taxon>Bacteria</taxon>
        <taxon>Pseudomonadati</taxon>
        <taxon>Bacteroidota</taxon>
        <taxon>Bacteroidia</taxon>
        <taxon>Bacteroidales</taxon>
        <taxon>Muribaculaceae</taxon>
        <taxon>Muribaculum</taxon>
    </lineage>
</organism>
<dbReference type="SUPFAM" id="SSF81324">
    <property type="entry name" value="Voltage-gated potassium channels"/>
    <property type="match status" value="1"/>
</dbReference>
<dbReference type="Gene3D" id="1.10.287.70">
    <property type="match status" value="1"/>
</dbReference>
<dbReference type="GO" id="GO:0005249">
    <property type="term" value="F:voltage-gated potassium channel activity"/>
    <property type="evidence" value="ECO:0007669"/>
    <property type="project" value="InterPro"/>
</dbReference>
<dbReference type="RefSeq" id="WP_136410103.1">
    <property type="nucleotide sequence ID" value="NZ_CP039393.1"/>
</dbReference>
<dbReference type="InterPro" id="IPR013099">
    <property type="entry name" value="K_chnl_dom"/>
</dbReference>
<feature type="transmembrane region" description="Helical" evidence="9">
    <location>
        <begin position="87"/>
        <end position="105"/>
    </location>
</feature>
<evidence type="ECO:0000259" key="10">
    <source>
        <dbReference type="Pfam" id="PF07885"/>
    </source>
</evidence>
<evidence type="ECO:0000256" key="9">
    <source>
        <dbReference type="SAM" id="Phobius"/>
    </source>
</evidence>
<gene>
    <name evidence="11" type="ORF">E7746_05415</name>
</gene>
<protein>
    <submittedName>
        <fullName evidence="11">Two pore domain potassium channel family protein</fullName>
    </submittedName>
</protein>
<comment type="subcellular location">
    <subcellularLocation>
        <location evidence="1">Membrane</location>
        <topology evidence="1">Multi-pass membrane protein</topology>
    </subcellularLocation>
</comment>